<dbReference type="GO" id="GO:0019005">
    <property type="term" value="C:SCF ubiquitin ligase complex"/>
    <property type="evidence" value="ECO:0007669"/>
    <property type="project" value="TreeGrafter"/>
</dbReference>
<evidence type="ECO:0000313" key="3">
    <source>
        <dbReference type="Proteomes" id="UP000193944"/>
    </source>
</evidence>
<protein>
    <submittedName>
        <fullName evidence="2">RNI-like protein</fullName>
    </submittedName>
</protein>
<comment type="caution">
    <text evidence="2">The sequence shown here is derived from an EMBL/GenBank/DDBJ whole genome shotgun (WGS) entry which is preliminary data.</text>
</comment>
<dbReference type="InterPro" id="IPR006553">
    <property type="entry name" value="Leu-rich_rpt_Cys-con_subtyp"/>
</dbReference>
<dbReference type="PANTHER" id="PTHR13318">
    <property type="entry name" value="PARTNER OF PAIRED, ISOFORM B-RELATED"/>
    <property type="match status" value="1"/>
</dbReference>
<reference evidence="2 3" key="2">
    <citation type="submission" date="2016-08" db="EMBL/GenBank/DDBJ databases">
        <title>Pervasive Adenine N6-methylation of Active Genes in Fungi.</title>
        <authorList>
            <consortium name="DOE Joint Genome Institute"/>
            <person name="Mondo S.J."/>
            <person name="Dannebaum R.O."/>
            <person name="Kuo R.C."/>
            <person name="Labutti K."/>
            <person name="Haridas S."/>
            <person name="Kuo A."/>
            <person name="Salamov A."/>
            <person name="Ahrendt S.R."/>
            <person name="Lipzen A."/>
            <person name="Sullivan W."/>
            <person name="Andreopoulos W.B."/>
            <person name="Clum A."/>
            <person name="Lindquist E."/>
            <person name="Daum C."/>
            <person name="Ramamoorthy G.K."/>
            <person name="Gryganskyi A."/>
            <person name="Culley D."/>
            <person name="Magnuson J.K."/>
            <person name="James T.Y."/>
            <person name="O'Malley M.A."/>
            <person name="Stajich J.E."/>
            <person name="Spatafora J.W."/>
            <person name="Visel A."/>
            <person name="Grigoriev I.V."/>
        </authorList>
    </citation>
    <scope>NUCLEOTIDE SEQUENCE [LARGE SCALE GENOMIC DNA]</scope>
    <source>
        <strain evidence="2 3">S4</strain>
    </source>
</reference>
<gene>
    <name evidence="2" type="ORF">BCR32DRAFT_326484</name>
</gene>
<feature type="domain" description="F-box/LRR-repeat protein 15-like leucin rich repeat" evidence="1">
    <location>
        <begin position="397"/>
        <end position="561"/>
    </location>
</feature>
<dbReference type="OrthoDB" id="550575at2759"/>
<dbReference type="InterPro" id="IPR057207">
    <property type="entry name" value="FBXL15_LRR"/>
</dbReference>
<dbReference type="AlphaFoldDB" id="A0A1Y1XBN7"/>
<evidence type="ECO:0000259" key="1">
    <source>
        <dbReference type="Pfam" id="PF25372"/>
    </source>
</evidence>
<dbReference type="Pfam" id="PF25372">
    <property type="entry name" value="DUF7885"/>
    <property type="match status" value="1"/>
</dbReference>
<evidence type="ECO:0000313" key="2">
    <source>
        <dbReference type="EMBL" id="ORX83158.1"/>
    </source>
</evidence>
<dbReference type="Proteomes" id="UP000193944">
    <property type="component" value="Unassembled WGS sequence"/>
</dbReference>
<dbReference type="STRING" id="1754192.A0A1Y1XBN7"/>
<dbReference type="EMBL" id="MCFG01000078">
    <property type="protein sequence ID" value="ORX83158.1"/>
    <property type="molecule type" value="Genomic_DNA"/>
</dbReference>
<dbReference type="GO" id="GO:0031146">
    <property type="term" value="P:SCF-dependent proteasomal ubiquitin-dependent protein catabolic process"/>
    <property type="evidence" value="ECO:0007669"/>
    <property type="project" value="TreeGrafter"/>
</dbReference>
<proteinExistence type="predicted"/>
<dbReference type="SUPFAM" id="SSF52047">
    <property type="entry name" value="RNI-like"/>
    <property type="match status" value="1"/>
</dbReference>
<dbReference type="CDD" id="cd09917">
    <property type="entry name" value="F-box_SF"/>
    <property type="match status" value="1"/>
</dbReference>
<name>A0A1Y1XBN7_9FUNG</name>
<keyword evidence="3" id="KW-1185">Reference proteome</keyword>
<organism evidence="2 3">
    <name type="scientific">Anaeromyces robustus</name>
    <dbReference type="NCBI Taxonomy" id="1754192"/>
    <lineage>
        <taxon>Eukaryota</taxon>
        <taxon>Fungi</taxon>
        <taxon>Fungi incertae sedis</taxon>
        <taxon>Chytridiomycota</taxon>
        <taxon>Chytridiomycota incertae sedis</taxon>
        <taxon>Neocallimastigomycetes</taxon>
        <taxon>Neocallimastigales</taxon>
        <taxon>Neocallimastigaceae</taxon>
        <taxon>Anaeromyces</taxon>
    </lineage>
</organism>
<dbReference type="SMART" id="SM00367">
    <property type="entry name" value="LRR_CC"/>
    <property type="match status" value="9"/>
</dbReference>
<reference evidence="2 3" key="1">
    <citation type="submission" date="2016-08" db="EMBL/GenBank/DDBJ databases">
        <title>A Parts List for Fungal Cellulosomes Revealed by Comparative Genomics.</title>
        <authorList>
            <consortium name="DOE Joint Genome Institute"/>
            <person name="Haitjema C.H."/>
            <person name="Gilmore S.P."/>
            <person name="Henske J.K."/>
            <person name="Solomon K.V."/>
            <person name="De Groot R."/>
            <person name="Kuo A."/>
            <person name="Mondo S.J."/>
            <person name="Salamov A.A."/>
            <person name="Labutti K."/>
            <person name="Zhao Z."/>
            <person name="Chiniquy J."/>
            <person name="Barry K."/>
            <person name="Brewer H.M."/>
            <person name="Purvine S.O."/>
            <person name="Wright A.T."/>
            <person name="Boxma B."/>
            <person name="Van Alen T."/>
            <person name="Hackstein J.H."/>
            <person name="Baker S.E."/>
            <person name="Grigoriev I.V."/>
            <person name="O'Malley M.A."/>
        </authorList>
    </citation>
    <scope>NUCLEOTIDE SEQUENCE [LARGE SCALE GENOMIC DNA]</scope>
    <source>
        <strain evidence="2 3">S4</strain>
    </source>
</reference>
<sequence length="612" mass="69093">MKHDLSSEESLKFNDHLYEQQNDDYLNSEHNSSDEDIETEIICKHCGGIIKNTSTVKKTLENNIHEEDITLINTNKKKDTPVENAEINIIDNNDEANKKKIVSLFNKKKKKIDDIKVNVNNNNDNSIINHNNNASPVSAQTDININHITTILSESTVLTVSDANDENFLDLVIITASEKNGLFSKLPVELIIYIFSFFRSQSDLLSLTLVNRAIGACAKTLLCGLPRLHDNDHMRKFFKVATPNNLSLLNCVRSLQLPDIKQDIIPKDFATIYPPLLTNLQHLSFYINEDKQDTLNENFWLSMFKEFHQLRSVCLANRSKSVTDTCIRELIKNNAFLNVLDLENVDQLTDDAFEDLSEHYQLQVLSLGNCTRITDKTLFNLSSSPDILYLSVDNCWRVTDEGLKRFAETHSLVKVFRAYGCANLTDNSVSALGKHCKKLEVIDIGGTLITDVAIISIAEGCPNLVMLQIDENGDLTNKSIAFVGTSCKKLESIYLPDQITDDGVIPIAQNCKGLQEITLDCLSITDNTLEALAQCAELECISIRGCTDITEKGIDYLTKRCKLLYKIYVDDETSLNEKRLAKKYITRKSPQDFVICRCSCKEFPNFIVEHDP</sequence>
<dbReference type="InterPro" id="IPR032675">
    <property type="entry name" value="LRR_dom_sf"/>
</dbReference>
<dbReference type="Gene3D" id="3.80.10.10">
    <property type="entry name" value="Ribonuclease Inhibitor"/>
    <property type="match status" value="2"/>
</dbReference>
<accession>A0A1Y1XBN7</accession>